<feature type="non-terminal residue" evidence="6">
    <location>
        <position position="313"/>
    </location>
</feature>
<keyword evidence="3" id="KW-0863">Zinc-finger</keyword>
<comment type="subcellular location">
    <subcellularLocation>
        <location evidence="1">Nucleus</location>
    </subcellularLocation>
</comment>
<evidence type="ECO:0000256" key="1">
    <source>
        <dbReference type="ARBA" id="ARBA00004123"/>
    </source>
</evidence>
<evidence type="ECO:0000256" key="5">
    <source>
        <dbReference type="ARBA" id="ARBA00023242"/>
    </source>
</evidence>
<dbReference type="AlphaFoldDB" id="A0A9N9HCY6"/>
<dbReference type="InterPro" id="IPR012337">
    <property type="entry name" value="RNaseH-like_sf"/>
</dbReference>
<evidence type="ECO:0000256" key="4">
    <source>
        <dbReference type="ARBA" id="ARBA00022833"/>
    </source>
</evidence>
<keyword evidence="2" id="KW-0479">Metal-binding</keyword>
<dbReference type="PANTHER" id="PTHR46481">
    <property type="entry name" value="ZINC FINGER BED DOMAIN-CONTAINING PROTEIN 4"/>
    <property type="match status" value="1"/>
</dbReference>
<keyword evidence="7" id="KW-1185">Reference proteome</keyword>
<feature type="non-terminal residue" evidence="6">
    <location>
        <position position="1"/>
    </location>
</feature>
<comment type="caution">
    <text evidence="6">The sequence shown here is derived from an EMBL/GenBank/DDBJ whole genome shotgun (WGS) entry which is preliminary data.</text>
</comment>
<dbReference type="OrthoDB" id="2431589at2759"/>
<dbReference type="GO" id="GO:0008270">
    <property type="term" value="F:zinc ion binding"/>
    <property type="evidence" value="ECO:0007669"/>
    <property type="project" value="UniProtKB-KW"/>
</dbReference>
<evidence type="ECO:0000256" key="3">
    <source>
        <dbReference type="ARBA" id="ARBA00022771"/>
    </source>
</evidence>
<dbReference type="GO" id="GO:0005634">
    <property type="term" value="C:nucleus"/>
    <property type="evidence" value="ECO:0007669"/>
    <property type="project" value="UniProtKB-SubCell"/>
</dbReference>
<evidence type="ECO:0000313" key="6">
    <source>
        <dbReference type="EMBL" id="CAG8678074.1"/>
    </source>
</evidence>
<keyword evidence="4" id="KW-0862">Zinc</keyword>
<dbReference type="Proteomes" id="UP000789831">
    <property type="component" value="Unassembled WGS sequence"/>
</dbReference>
<evidence type="ECO:0000313" key="7">
    <source>
        <dbReference type="Proteomes" id="UP000789831"/>
    </source>
</evidence>
<evidence type="ECO:0000256" key="2">
    <source>
        <dbReference type="ARBA" id="ARBA00022723"/>
    </source>
</evidence>
<reference evidence="6" key="1">
    <citation type="submission" date="2021-06" db="EMBL/GenBank/DDBJ databases">
        <authorList>
            <person name="Kallberg Y."/>
            <person name="Tangrot J."/>
            <person name="Rosling A."/>
        </authorList>
    </citation>
    <scope>NUCLEOTIDE SEQUENCE</scope>
    <source>
        <strain evidence="6">MT106</strain>
    </source>
</reference>
<sequence>NSQIQIAKKLEKLETKVSLTADIWTSILNQAYLGIRTKEKFLQLLDEMNLNGKILALIIDNDSKMILCGKLIIHKLNIKWNNCEFQHYRYAAHVLNIAITHGMELSVGIINKARIFVTKIQNSTILCDMLRSYCQVIKKNYIKPDLEVITCWNNAYQMLEKFKIMRKELNFLVASNKNLESLYFDDTEWNDIDSIIELLEPMFKATKILSTSTYPTMSDIRLTFKGALQHIENYMNNHTEEECIMAESIRKKLADYWNPTTISTILDPCSKSLTFTTGEESNIAITKLKTLIQHYRYSLVLVPKSTTTSNKQN</sequence>
<name>A0A9N9HCY6_9GLOM</name>
<dbReference type="PANTHER" id="PTHR46481:SF10">
    <property type="entry name" value="ZINC FINGER BED DOMAIN-CONTAINING PROTEIN 39"/>
    <property type="match status" value="1"/>
</dbReference>
<dbReference type="SUPFAM" id="SSF53098">
    <property type="entry name" value="Ribonuclease H-like"/>
    <property type="match status" value="1"/>
</dbReference>
<dbReference type="EMBL" id="CAJVPL010009428">
    <property type="protein sequence ID" value="CAG8678074.1"/>
    <property type="molecule type" value="Genomic_DNA"/>
</dbReference>
<organism evidence="6 7">
    <name type="scientific">Ambispora gerdemannii</name>
    <dbReference type="NCBI Taxonomy" id="144530"/>
    <lineage>
        <taxon>Eukaryota</taxon>
        <taxon>Fungi</taxon>
        <taxon>Fungi incertae sedis</taxon>
        <taxon>Mucoromycota</taxon>
        <taxon>Glomeromycotina</taxon>
        <taxon>Glomeromycetes</taxon>
        <taxon>Archaeosporales</taxon>
        <taxon>Ambisporaceae</taxon>
        <taxon>Ambispora</taxon>
    </lineage>
</organism>
<accession>A0A9N9HCY6</accession>
<protein>
    <submittedName>
        <fullName evidence="6">9738_t:CDS:1</fullName>
    </submittedName>
</protein>
<dbReference type="InterPro" id="IPR052035">
    <property type="entry name" value="ZnF_BED_domain_contain"/>
</dbReference>
<keyword evidence="5" id="KW-0539">Nucleus</keyword>
<proteinExistence type="predicted"/>
<gene>
    <name evidence="6" type="ORF">AGERDE_LOCUS12547</name>
</gene>